<dbReference type="Proteomes" id="UP000594072">
    <property type="component" value="Segment"/>
</dbReference>
<dbReference type="RefSeq" id="YP_010677690.1">
    <property type="nucleotide sequence ID" value="NC_071024.1"/>
</dbReference>
<dbReference type="EMBL" id="MT889376">
    <property type="protein sequence ID" value="QOP65184.1"/>
    <property type="molecule type" value="Genomic_DNA"/>
</dbReference>
<protein>
    <submittedName>
        <fullName evidence="1">Uncharacterized protein</fullName>
    </submittedName>
</protein>
<name>A0A7M1CLS9_9CAUD</name>
<keyword evidence="2" id="KW-1185">Reference proteome</keyword>
<evidence type="ECO:0000313" key="1">
    <source>
        <dbReference type="EMBL" id="QOP65184.1"/>
    </source>
</evidence>
<dbReference type="KEGG" id="vg:77954074"/>
<organism evidence="1 2">
    <name type="scientific">Arthrobacter phage Phives</name>
    <dbReference type="NCBI Taxonomy" id="2776856"/>
    <lineage>
        <taxon>Viruses</taxon>
        <taxon>Duplodnaviria</taxon>
        <taxon>Heunggongvirae</taxon>
        <taxon>Uroviricota</taxon>
        <taxon>Caudoviricetes</taxon>
        <taxon>Casidaviridae</taxon>
        <taxon>Yangvirus</taxon>
        <taxon>Yangvirus phives</taxon>
    </lineage>
</organism>
<accession>A0A7M1CLS9</accession>
<evidence type="ECO:0000313" key="2">
    <source>
        <dbReference type="Proteomes" id="UP000594072"/>
    </source>
</evidence>
<dbReference type="GeneID" id="77954074"/>
<proteinExistence type="predicted"/>
<gene>
    <name evidence="1" type="primary">57</name>
    <name evidence="1" type="ORF">SEA_PHIVES_57</name>
</gene>
<sequence length="92" mass="9350">MSFQYTDRDGDRLLIAPNDEAPAVLVGAESKGEVAVVAIDAGKAPEAALAILDGVGLVPAHPGLGQIAEGKLYAAAALLQEAVLEAAERATR</sequence>
<reference evidence="2" key="1">
    <citation type="submission" date="2020-08" db="EMBL/GenBank/DDBJ databases">
        <authorList>
            <person name="Jean-Baptiste R."/>
            <person name="Gibb B.P."/>
            <person name="Hussain S.I."/>
            <person name="Kamruzzaman M.A."/>
            <person name="Mosfique B."/>
            <person name="McPherson K.A."/>
            <person name="LaCorte G.A."/>
            <person name="Khan M.A."/>
            <person name="Chohan S."/>
            <person name="Le T.Q."/>
            <person name="Hernandez K.M."/>
            <person name="Mata K."/>
            <person name="Percy M."/>
            <person name="Ball S.L."/>
            <person name="Garlena R.A."/>
            <person name="Russell D.A."/>
            <person name="Pope W.H."/>
            <person name="Jacobs-Sera D."/>
            <person name="Hatfull G.F."/>
        </authorList>
    </citation>
    <scope>NUCLEOTIDE SEQUENCE [LARGE SCALE GENOMIC DNA]</scope>
</reference>